<name>A7RYF5_NEMVE</name>
<evidence type="ECO:0000259" key="7">
    <source>
        <dbReference type="PROSITE" id="PS51162"/>
    </source>
</evidence>
<dbReference type="Proteomes" id="UP000001593">
    <property type="component" value="Unassembled WGS sequence"/>
</dbReference>
<dbReference type="InterPro" id="IPR013783">
    <property type="entry name" value="Ig-like_fold"/>
</dbReference>
<dbReference type="Gene3D" id="4.10.800.10">
    <property type="entry name" value="Thyroglobulin type-1"/>
    <property type="match status" value="1"/>
</dbReference>
<feature type="transmembrane region" description="Helical" evidence="4">
    <location>
        <begin position="195"/>
        <end position="220"/>
    </location>
</feature>
<dbReference type="SUPFAM" id="SSF48726">
    <property type="entry name" value="Immunoglobulin"/>
    <property type="match status" value="1"/>
</dbReference>
<dbReference type="PhylomeDB" id="A7RYF5"/>
<organism evidence="8 9">
    <name type="scientific">Nematostella vectensis</name>
    <name type="common">Starlet sea anemone</name>
    <dbReference type="NCBI Taxonomy" id="45351"/>
    <lineage>
        <taxon>Eukaryota</taxon>
        <taxon>Metazoa</taxon>
        <taxon>Cnidaria</taxon>
        <taxon>Anthozoa</taxon>
        <taxon>Hexacorallia</taxon>
        <taxon>Actiniaria</taxon>
        <taxon>Edwardsiidae</taxon>
        <taxon>Nematostella</taxon>
    </lineage>
</organism>
<keyword evidence="4" id="KW-1133">Transmembrane helix</keyword>
<keyword evidence="5" id="KW-0732">Signal</keyword>
<dbReference type="InterPro" id="IPR007110">
    <property type="entry name" value="Ig-like_dom"/>
</dbReference>
<dbReference type="Pfam" id="PF07679">
    <property type="entry name" value="I-set"/>
    <property type="match status" value="1"/>
</dbReference>
<keyword evidence="2" id="KW-0393">Immunoglobulin domain</keyword>
<keyword evidence="4" id="KW-0472">Membrane</keyword>
<evidence type="ECO:0000256" key="2">
    <source>
        <dbReference type="ARBA" id="ARBA00023319"/>
    </source>
</evidence>
<feature type="transmembrane region" description="Helical" evidence="4">
    <location>
        <begin position="241"/>
        <end position="259"/>
    </location>
</feature>
<gene>
    <name evidence="8" type="ORF">NEMVEDRAFT_v1g203987</name>
</gene>
<evidence type="ECO:0000256" key="4">
    <source>
        <dbReference type="SAM" id="Phobius"/>
    </source>
</evidence>
<dbReference type="InterPro" id="IPR036179">
    <property type="entry name" value="Ig-like_dom_sf"/>
</dbReference>
<dbReference type="SMART" id="SM00211">
    <property type="entry name" value="TY"/>
    <property type="match status" value="1"/>
</dbReference>
<dbReference type="InterPro" id="IPR013098">
    <property type="entry name" value="Ig_I-set"/>
</dbReference>
<dbReference type="OMA" id="HLKKCWC"/>
<dbReference type="EMBL" id="DS469553">
    <property type="protein sequence ID" value="EDO43452.1"/>
    <property type="molecule type" value="Genomic_DNA"/>
</dbReference>
<keyword evidence="1 3" id="KW-1015">Disulfide bond</keyword>
<dbReference type="PANTHER" id="PTHR47633">
    <property type="entry name" value="IMMUNOGLOBULIN"/>
    <property type="match status" value="1"/>
</dbReference>
<evidence type="ECO:0000256" key="5">
    <source>
        <dbReference type="SAM" id="SignalP"/>
    </source>
</evidence>
<dbReference type="AlphaFoldDB" id="A7RYF5"/>
<dbReference type="InParanoid" id="A7RYF5"/>
<dbReference type="SMART" id="SM00409">
    <property type="entry name" value="IG"/>
    <property type="match status" value="1"/>
</dbReference>
<dbReference type="SUPFAM" id="SSF57610">
    <property type="entry name" value="Thyroglobulin type-1 domain"/>
    <property type="match status" value="1"/>
</dbReference>
<dbReference type="InterPro" id="IPR003599">
    <property type="entry name" value="Ig_sub"/>
</dbReference>
<protein>
    <recommendedName>
        <fullName evidence="10">Ig-like domain-containing protein</fullName>
    </recommendedName>
</protein>
<dbReference type="PROSITE" id="PS50835">
    <property type="entry name" value="IG_LIKE"/>
    <property type="match status" value="1"/>
</dbReference>
<evidence type="ECO:0000256" key="1">
    <source>
        <dbReference type="ARBA" id="ARBA00023157"/>
    </source>
</evidence>
<evidence type="ECO:0000256" key="3">
    <source>
        <dbReference type="PROSITE-ProRule" id="PRU00500"/>
    </source>
</evidence>
<comment type="caution">
    <text evidence="3">Lacks conserved residue(s) required for the propagation of feature annotation.</text>
</comment>
<dbReference type="FunFam" id="2.60.40.10:FF:000032">
    <property type="entry name" value="palladin isoform X1"/>
    <property type="match status" value="1"/>
</dbReference>
<dbReference type="Gene3D" id="2.60.40.10">
    <property type="entry name" value="Immunoglobulins"/>
    <property type="match status" value="1"/>
</dbReference>
<dbReference type="PANTHER" id="PTHR47633:SF15">
    <property type="entry name" value="IG-LIKE DOMAIN-CONTAINING PROTEIN"/>
    <property type="match status" value="1"/>
</dbReference>
<dbReference type="PROSITE" id="PS00484">
    <property type="entry name" value="THYROGLOBULIN_1_1"/>
    <property type="match status" value="1"/>
</dbReference>
<dbReference type="OrthoDB" id="5985175at2759"/>
<keyword evidence="4" id="KW-0812">Transmembrane</keyword>
<dbReference type="InterPro" id="IPR000716">
    <property type="entry name" value="Thyroglobulin_1"/>
</dbReference>
<reference evidence="8 9" key="1">
    <citation type="journal article" date="2007" name="Science">
        <title>Sea anemone genome reveals ancestral eumetazoan gene repertoire and genomic organization.</title>
        <authorList>
            <person name="Putnam N.H."/>
            <person name="Srivastava M."/>
            <person name="Hellsten U."/>
            <person name="Dirks B."/>
            <person name="Chapman J."/>
            <person name="Salamov A."/>
            <person name="Terry A."/>
            <person name="Shapiro H."/>
            <person name="Lindquist E."/>
            <person name="Kapitonov V.V."/>
            <person name="Jurka J."/>
            <person name="Genikhovich G."/>
            <person name="Grigoriev I.V."/>
            <person name="Lucas S.M."/>
            <person name="Steele R.E."/>
            <person name="Finnerty J.R."/>
            <person name="Technau U."/>
            <person name="Martindale M.Q."/>
            <person name="Rokhsar D.S."/>
        </authorList>
    </citation>
    <scope>NUCLEOTIDE SEQUENCE [LARGE SCALE GENOMIC DNA]</scope>
    <source>
        <strain evidence="9">CH2 X CH6</strain>
    </source>
</reference>
<dbReference type="CDD" id="cd00096">
    <property type="entry name" value="Ig"/>
    <property type="match status" value="1"/>
</dbReference>
<keyword evidence="9" id="KW-1185">Reference proteome</keyword>
<feature type="signal peptide" evidence="5">
    <location>
        <begin position="1"/>
        <end position="20"/>
    </location>
</feature>
<dbReference type="HOGENOM" id="CLU_1062840_0_0_1"/>
<dbReference type="CDD" id="cd00191">
    <property type="entry name" value="TY"/>
    <property type="match status" value="1"/>
</dbReference>
<feature type="disulfide bond" evidence="3">
    <location>
        <begin position="157"/>
        <end position="164"/>
    </location>
</feature>
<dbReference type="PROSITE" id="PS51162">
    <property type="entry name" value="THYROGLOBULIN_1_2"/>
    <property type="match status" value="1"/>
</dbReference>
<dbReference type="Pfam" id="PF00086">
    <property type="entry name" value="Thyroglobulin_1"/>
    <property type="match status" value="1"/>
</dbReference>
<feature type="chain" id="PRO_5002711628" description="Ig-like domain-containing protein" evidence="5">
    <location>
        <begin position="21"/>
        <end position="262"/>
    </location>
</feature>
<dbReference type="InterPro" id="IPR003598">
    <property type="entry name" value="Ig_sub2"/>
</dbReference>
<evidence type="ECO:0000259" key="6">
    <source>
        <dbReference type="PROSITE" id="PS50835"/>
    </source>
</evidence>
<proteinExistence type="predicted"/>
<sequence length="262" mass="29087">MHLQWHGVMFLSLLAVGCLGNTPAKINKQKTASTVHTSAGQQAMLKCFYDGIPRPQAIWMREGKQLLECKNCVTHIDNTKHGVTTLRVTPYRESDYGDYICKVRNENGFDSVTITLVEQPAVMSQCNKDLVLGADPRLRLEFRPRCDPNGAYHRVQCSIHLDKCWCVDTETGHKIADAYKADGGMHCNAPKDFSISAAVVISMAALLLVVAMDMVAFVCCKRGLVHSIVKYKEKRSVYGKWILAHLNFYGSFATCPLGIMGG</sequence>
<evidence type="ECO:0000313" key="9">
    <source>
        <dbReference type="Proteomes" id="UP000001593"/>
    </source>
</evidence>
<feature type="domain" description="Ig-like" evidence="6">
    <location>
        <begin position="23"/>
        <end position="115"/>
    </location>
</feature>
<evidence type="ECO:0000313" key="8">
    <source>
        <dbReference type="EMBL" id="EDO43452.1"/>
    </source>
</evidence>
<feature type="domain" description="Thyroglobulin type-1" evidence="7">
    <location>
        <begin position="123"/>
        <end position="187"/>
    </location>
</feature>
<accession>A7RYF5</accession>
<evidence type="ECO:0008006" key="10">
    <source>
        <dbReference type="Google" id="ProtNLM"/>
    </source>
</evidence>
<dbReference type="KEGG" id="nve:5515400"/>
<dbReference type="SMART" id="SM00408">
    <property type="entry name" value="IGc2"/>
    <property type="match status" value="1"/>
</dbReference>
<dbReference type="InterPro" id="IPR036857">
    <property type="entry name" value="Thyroglobulin_1_sf"/>
</dbReference>